<dbReference type="RefSeq" id="WP_380720406.1">
    <property type="nucleotide sequence ID" value="NZ_JBHTLK010000014.1"/>
</dbReference>
<keyword evidence="1" id="KW-0812">Transmembrane</keyword>
<evidence type="ECO:0000256" key="1">
    <source>
        <dbReference type="SAM" id="Phobius"/>
    </source>
</evidence>
<protein>
    <recommendedName>
        <fullName evidence="4">Secreted protein</fullName>
    </recommendedName>
</protein>
<keyword evidence="1" id="KW-0472">Membrane</keyword>
<evidence type="ECO:0000313" key="3">
    <source>
        <dbReference type="Proteomes" id="UP001597168"/>
    </source>
</evidence>
<feature type="transmembrane region" description="Helical" evidence="1">
    <location>
        <begin position="7"/>
        <end position="28"/>
    </location>
</feature>
<gene>
    <name evidence="2" type="ORF">ACFQ3T_05235</name>
</gene>
<comment type="caution">
    <text evidence="2">The sequence shown here is derived from an EMBL/GenBank/DDBJ whole genome shotgun (WGS) entry which is preliminary data.</text>
</comment>
<keyword evidence="3" id="KW-1185">Reference proteome</keyword>
<evidence type="ECO:0000313" key="2">
    <source>
        <dbReference type="EMBL" id="MFD1146520.1"/>
    </source>
</evidence>
<sequence length="56" mass="6002">MRRNKQQARAVVALVLLGFVASLVTFLLGVDRSWAFVVAAAVGAVAVAVMVVTFRR</sequence>
<dbReference type="Proteomes" id="UP001597168">
    <property type="component" value="Unassembled WGS sequence"/>
</dbReference>
<accession>A0ABW3QJB2</accession>
<organism evidence="2 3">
    <name type="scientific">Saccharothrix hoggarensis</name>
    <dbReference type="NCBI Taxonomy" id="913853"/>
    <lineage>
        <taxon>Bacteria</taxon>
        <taxon>Bacillati</taxon>
        <taxon>Actinomycetota</taxon>
        <taxon>Actinomycetes</taxon>
        <taxon>Pseudonocardiales</taxon>
        <taxon>Pseudonocardiaceae</taxon>
        <taxon>Saccharothrix</taxon>
    </lineage>
</organism>
<keyword evidence="1" id="KW-1133">Transmembrane helix</keyword>
<dbReference type="EMBL" id="JBHTLK010000014">
    <property type="protein sequence ID" value="MFD1146520.1"/>
    <property type="molecule type" value="Genomic_DNA"/>
</dbReference>
<feature type="transmembrane region" description="Helical" evidence="1">
    <location>
        <begin position="34"/>
        <end position="54"/>
    </location>
</feature>
<reference evidence="3" key="1">
    <citation type="journal article" date="2019" name="Int. J. Syst. Evol. Microbiol.">
        <title>The Global Catalogue of Microorganisms (GCM) 10K type strain sequencing project: providing services to taxonomists for standard genome sequencing and annotation.</title>
        <authorList>
            <consortium name="The Broad Institute Genomics Platform"/>
            <consortium name="The Broad Institute Genome Sequencing Center for Infectious Disease"/>
            <person name="Wu L."/>
            <person name="Ma J."/>
        </authorList>
    </citation>
    <scope>NUCLEOTIDE SEQUENCE [LARGE SCALE GENOMIC DNA]</scope>
    <source>
        <strain evidence="3">CCUG 60214</strain>
    </source>
</reference>
<evidence type="ECO:0008006" key="4">
    <source>
        <dbReference type="Google" id="ProtNLM"/>
    </source>
</evidence>
<proteinExistence type="predicted"/>
<name>A0ABW3QJB2_9PSEU</name>